<protein>
    <recommendedName>
        <fullName evidence="7">Glucose-6-phosphate 1-dehydrogenase</fullName>
        <shortName evidence="7">G6PD</shortName>
        <ecNumber evidence="7">1.1.1.49</ecNumber>
    </recommendedName>
</protein>
<keyword evidence="4 7" id="KW-0521">NADP</keyword>
<evidence type="ECO:0000313" key="11">
    <source>
        <dbReference type="Proteomes" id="UP000198981"/>
    </source>
</evidence>
<evidence type="ECO:0000256" key="2">
    <source>
        <dbReference type="ARBA" id="ARBA00009975"/>
    </source>
</evidence>
<feature type="binding site" evidence="7">
    <location>
        <position position="54"/>
    </location>
    <ligand>
        <name>NADP(+)</name>
        <dbReference type="ChEBI" id="CHEBI:58349"/>
    </ligand>
</feature>
<dbReference type="SUPFAM" id="SSF51735">
    <property type="entry name" value="NAD(P)-binding Rossmann-fold domains"/>
    <property type="match status" value="1"/>
</dbReference>
<dbReference type="GO" id="GO:0005829">
    <property type="term" value="C:cytosol"/>
    <property type="evidence" value="ECO:0007669"/>
    <property type="project" value="TreeGrafter"/>
</dbReference>
<dbReference type="PROSITE" id="PS00069">
    <property type="entry name" value="G6P_DEHYDROGENASE"/>
    <property type="match status" value="1"/>
</dbReference>
<dbReference type="STRING" id="1960309.SAMN03159343_0589"/>
<evidence type="ECO:0000256" key="3">
    <source>
        <dbReference type="ARBA" id="ARBA00022526"/>
    </source>
</evidence>
<dbReference type="InterPro" id="IPR022674">
    <property type="entry name" value="G6P_DH_NAD-bd"/>
</dbReference>
<dbReference type="GO" id="GO:0004345">
    <property type="term" value="F:glucose-6-phosphate dehydrogenase activity"/>
    <property type="evidence" value="ECO:0007669"/>
    <property type="project" value="UniProtKB-UniRule"/>
</dbReference>
<dbReference type="AlphaFoldDB" id="A0A1G4XDM9"/>
<proteinExistence type="inferred from homology"/>
<evidence type="ECO:0000256" key="6">
    <source>
        <dbReference type="ARBA" id="ARBA00023277"/>
    </source>
</evidence>
<dbReference type="HAMAP" id="MF_00966">
    <property type="entry name" value="G6PD"/>
    <property type="match status" value="1"/>
</dbReference>
<dbReference type="PRINTS" id="PR00079">
    <property type="entry name" value="G6PDHDRGNASE"/>
</dbReference>
<feature type="domain" description="Glucose-6-phosphate dehydrogenase NAD-binding" evidence="8">
    <location>
        <begin position="17"/>
        <end position="192"/>
    </location>
</feature>
<comment type="caution">
    <text evidence="7">Lacks conserved residue(s) required for the propagation of feature annotation.</text>
</comment>
<dbReference type="RefSeq" id="WP_243469638.1">
    <property type="nucleotide sequence ID" value="NZ_FMUH01000001.1"/>
</dbReference>
<dbReference type="GO" id="GO:0009051">
    <property type="term" value="P:pentose-phosphate shunt, oxidative branch"/>
    <property type="evidence" value="ECO:0007669"/>
    <property type="project" value="TreeGrafter"/>
</dbReference>
<dbReference type="Gene3D" id="3.40.50.720">
    <property type="entry name" value="NAD(P)-binding Rossmann-like Domain"/>
    <property type="match status" value="1"/>
</dbReference>
<keyword evidence="5 7" id="KW-0560">Oxidoreductase</keyword>
<gene>
    <name evidence="7" type="primary">zwf</name>
    <name evidence="10" type="ORF">SAMN03159343_0589</name>
</gene>
<dbReference type="Gene3D" id="3.30.360.10">
    <property type="entry name" value="Dihydrodipicolinate Reductase, domain 2"/>
    <property type="match status" value="1"/>
</dbReference>
<keyword evidence="3 7" id="KW-0313">Glucose metabolism</keyword>
<dbReference type="UniPathway" id="UPA00115">
    <property type="reaction ID" value="UER00408"/>
</dbReference>
<dbReference type="Pfam" id="PF00479">
    <property type="entry name" value="G6PD_N"/>
    <property type="match status" value="1"/>
</dbReference>
<accession>A0A1G4XDM9</accession>
<dbReference type="EC" id="1.1.1.49" evidence="7"/>
<feature type="domain" description="Glucose-6-phosphate dehydrogenase C-terminal" evidence="9">
    <location>
        <begin position="196"/>
        <end position="467"/>
    </location>
</feature>
<sequence>MPETGTTDSDLPPTIFVLYGATGDLARRMVLPAFFQLAQHGLLPPDWRLIGSGRGERSDEEFVDHVRGALEEFGPSPDDGPWDEFAPRLRFAGGGFTVEDPGTLLDVVSAAREELGEEAQLVHYLSLPPKNFLDYTRALGEHDLAEGSRVVYEKPYGASPDGFRELDEVVHSVFDEQQVFRIDHFLGKEGTQDLHVLRFANGLFEHVWSREHVAQVQIDVPEDLDVADRADFYDGTGATLDMLVTHLFQVAAEVAMEPPVSFAADDILAARESVLAAFRPLAPEDVVLGQFDGYRELDGVPDDSSTDTFVAARLYIDSGRWRGVPFLLRTGKRMAAKEQRVSLVLHRPKGPVNDVPANGNVLSLSLAGAGAVDIDVMAKRPGPDLAMAPARVSLDLSKIPGGDPLPPYVSLIHDVLTGDRSLFTTSEGLAQTWRALQPVLDDRPEVHPYEPGSWGPAQATALAGEHGWLLGQTE</sequence>
<organism evidence="10 11">
    <name type="scientific">Klenkia marina</name>
    <dbReference type="NCBI Taxonomy" id="1960309"/>
    <lineage>
        <taxon>Bacteria</taxon>
        <taxon>Bacillati</taxon>
        <taxon>Actinomycetota</taxon>
        <taxon>Actinomycetes</taxon>
        <taxon>Geodermatophilales</taxon>
        <taxon>Geodermatophilaceae</taxon>
        <taxon>Klenkia</taxon>
    </lineage>
</organism>
<dbReference type="GO" id="GO:0006006">
    <property type="term" value="P:glucose metabolic process"/>
    <property type="evidence" value="ECO:0007669"/>
    <property type="project" value="UniProtKB-KW"/>
</dbReference>
<comment type="catalytic activity">
    <reaction evidence="7">
        <text>D-glucose 6-phosphate + NADP(+) = 6-phospho-D-glucono-1,5-lactone + NADPH + H(+)</text>
        <dbReference type="Rhea" id="RHEA:15841"/>
        <dbReference type="ChEBI" id="CHEBI:15378"/>
        <dbReference type="ChEBI" id="CHEBI:57783"/>
        <dbReference type="ChEBI" id="CHEBI:57955"/>
        <dbReference type="ChEBI" id="CHEBI:58349"/>
        <dbReference type="ChEBI" id="CHEBI:61548"/>
        <dbReference type="EC" id="1.1.1.49"/>
    </reaction>
</comment>
<keyword evidence="11" id="KW-1185">Reference proteome</keyword>
<feature type="binding site" evidence="7">
    <location>
        <position position="184"/>
    </location>
    <ligand>
        <name>substrate</name>
    </ligand>
</feature>
<evidence type="ECO:0000313" key="10">
    <source>
        <dbReference type="EMBL" id="SCX39104.1"/>
    </source>
</evidence>
<dbReference type="Pfam" id="PF02781">
    <property type="entry name" value="G6PD_C"/>
    <property type="match status" value="1"/>
</dbReference>
<comment type="function">
    <text evidence="7">Catalyzes the oxidation of glucose 6-phosphate to 6-phosphogluconolactone.</text>
</comment>
<dbReference type="EMBL" id="FMUH01000001">
    <property type="protein sequence ID" value="SCX39104.1"/>
    <property type="molecule type" value="Genomic_DNA"/>
</dbReference>
<dbReference type="InterPro" id="IPR019796">
    <property type="entry name" value="G6P_DH_AS"/>
</dbReference>
<evidence type="ECO:0000256" key="4">
    <source>
        <dbReference type="ARBA" id="ARBA00022857"/>
    </source>
</evidence>
<reference evidence="11" key="1">
    <citation type="submission" date="2016-10" db="EMBL/GenBank/DDBJ databases">
        <authorList>
            <person name="Varghese N."/>
            <person name="Submissions S."/>
        </authorList>
    </citation>
    <scope>NUCLEOTIDE SEQUENCE [LARGE SCALE GENOMIC DNA]</scope>
    <source>
        <strain evidence="11">DSM 45722</strain>
    </source>
</reference>
<comment type="pathway">
    <text evidence="1 7">Carbohydrate degradation; pentose phosphate pathway; D-ribulose 5-phosphate from D-glucose 6-phosphate (oxidative stage): step 1/3.</text>
</comment>
<evidence type="ECO:0000259" key="9">
    <source>
        <dbReference type="Pfam" id="PF02781"/>
    </source>
</evidence>
<comment type="similarity">
    <text evidence="2 7">Belongs to the glucose-6-phosphate dehydrogenase family.</text>
</comment>
<keyword evidence="6 7" id="KW-0119">Carbohydrate metabolism</keyword>
<name>A0A1G4XDM9_9ACTN</name>
<dbReference type="InterPro" id="IPR001282">
    <property type="entry name" value="G6P_DH"/>
</dbReference>
<feature type="binding site" evidence="7">
    <location>
        <position position="154"/>
    </location>
    <ligand>
        <name>NADP(+)</name>
        <dbReference type="ChEBI" id="CHEBI:58349"/>
    </ligand>
</feature>
<dbReference type="Proteomes" id="UP000198981">
    <property type="component" value="Unassembled WGS sequence"/>
</dbReference>
<evidence type="ECO:0000256" key="7">
    <source>
        <dbReference type="HAMAP-Rule" id="MF_00966"/>
    </source>
</evidence>
<dbReference type="InterPro" id="IPR036291">
    <property type="entry name" value="NAD(P)-bd_dom_sf"/>
</dbReference>
<dbReference type="SUPFAM" id="SSF55347">
    <property type="entry name" value="Glyceraldehyde-3-phosphate dehydrogenase-like, C-terminal domain"/>
    <property type="match status" value="1"/>
</dbReference>
<dbReference type="GO" id="GO:0050661">
    <property type="term" value="F:NADP binding"/>
    <property type="evidence" value="ECO:0007669"/>
    <property type="project" value="UniProtKB-UniRule"/>
</dbReference>
<evidence type="ECO:0000256" key="1">
    <source>
        <dbReference type="ARBA" id="ARBA00004937"/>
    </source>
</evidence>
<feature type="active site" description="Proton acceptor" evidence="7">
    <location>
        <position position="246"/>
    </location>
</feature>
<feature type="binding site" evidence="7">
    <location>
        <position position="241"/>
    </location>
    <ligand>
        <name>substrate</name>
    </ligand>
</feature>
<dbReference type="InterPro" id="IPR022675">
    <property type="entry name" value="G6P_DH_C"/>
</dbReference>
<evidence type="ECO:0000259" key="8">
    <source>
        <dbReference type="Pfam" id="PF00479"/>
    </source>
</evidence>
<dbReference type="PANTHER" id="PTHR23429:SF0">
    <property type="entry name" value="GLUCOSE-6-PHOSPHATE 1-DEHYDROGENASE"/>
    <property type="match status" value="1"/>
</dbReference>
<feature type="binding site" evidence="7">
    <location>
        <position position="337"/>
    </location>
    <ligand>
        <name>substrate</name>
    </ligand>
</feature>
<feature type="binding site" evidence="7">
    <location>
        <position position="188"/>
    </location>
    <ligand>
        <name>substrate</name>
    </ligand>
</feature>
<dbReference type="PIRSF" id="PIRSF000110">
    <property type="entry name" value="G6PD"/>
    <property type="match status" value="1"/>
</dbReference>
<feature type="binding site" evidence="7">
    <location>
        <position position="222"/>
    </location>
    <ligand>
        <name>substrate</name>
    </ligand>
</feature>
<feature type="binding site" evidence="7">
    <location>
        <position position="332"/>
    </location>
    <ligand>
        <name>substrate</name>
    </ligand>
</feature>
<dbReference type="PANTHER" id="PTHR23429">
    <property type="entry name" value="GLUCOSE-6-PHOSPHATE 1-DEHYDROGENASE G6PD"/>
    <property type="match status" value="1"/>
</dbReference>
<evidence type="ECO:0000256" key="5">
    <source>
        <dbReference type="ARBA" id="ARBA00023002"/>
    </source>
</evidence>
<feature type="binding site" evidence="7">
    <location>
        <begin position="20"/>
        <end position="27"/>
    </location>
    <ligand>
        <name>NADP(+)</name>
        <dbReference type="ChEBI" id="CHEBI:58349"/>
    </ligand>
</feature>